<organism evidence="2 3">
    <name type="scientific">Trifolium medium</name>
    <dbReference type="NCBI Taxonomy" id="97028"/>
    <lineage>
        <taxon>Eukaryota</taxon>
        <taxon>Viridiplantae</taxon>
        <taxon>Streptophyta</taxon>
        <taxon>Embryophyta</taxon>
        <taxon>Tracheophyta</taxon>
        <taxon>Spermatophyta</taxon>
        <taxon>Magnoliopsida</taxon>
        <taxon>eudicotyledons</taxon>
        <taxon>Gunneridae</taxon>
        <taxon>Pentapetalae</taxon>
        <taxon>rosids</taxon>
        <taxon>fabids</taxon>
        <taxon>Fabales</taxon>
        <taxon>Fabaceae</taxon>
        <taxon>Papilionoideae</taxon>
        <taxon>50 kb inversion clade</taxon>
        <taxon>NPAAA clade</taxon>
        <taxon>Hologalegina</taxon>
        <taxon>IRL clade</taxon>
        <taxon>Trifolieae</taxon>
        <taxon>Trifolium</taxon>
    </lineage>
</organism>
<evidence type="ECO:0000256" key="1">
    <source>
        <dbReference type="SAM" id="MobiDB-lite"/>
    </source>
</evidence>
<evidence type="ECO:0000313" key="3">
    <source>
        <dbReference type="Proteomes" id="UP000265520"/>
    </source>
</evidence>
<protein>
    <submittedName>
        <fullName evidence="2">Uncharacterized protein</fullName>
    </submittedName>
</protein>
<comment type="caution">
    <text evidence="2">The sequence shown here is derived from an EMBL/GenBank/DDBJ whole genome shotgun (WGS) entry which is preliminary data.</text>
</comment>
<reference evidence="2 3" key="1">
    <citation type="journal article" date="2018" name="Front. Plant Sci.">
        <title>Red Clover (Trifolium pratense) and Zigzag Clover (T. medium) - A Picture of Genomic Similarities and Differences.</title>
        <authorList>
            <person name="Dluhosova J."/>
            <person name="Istvanek J."/>
            <person name="Nedelnik J."/>
            <person name="Repkova J."/>
        </authorList>
    </citation>
    <scope>NUCLEOTIDE SEQUENCE [LARGE SCALE GENOMIC DNA]</scope>
    <source>
        <strain evidence="3">cv. 10/8</strain>
        <tissue evidence="2">Leaf</tissue>
    </source>
</reference>
<feature type="region of interest" description="Disordered" evidence="1">
    <location>
        <begin position="1"/>
        <end position="30"/>
    </location>
</feature>
<name>A0A392T6R4_9FABA</name>
<feature type="compositionally biased region" description="Low complexity" evidence="1">
    <location>
        <begin position="13"/>
        <end position="30"/>
    </location>
</feature>
<dbReference type="Proteomes" id="UP000265520">
    <property type="component" value="Unassembled WGS sequence"/>
</dbReference>
<sequence length="53" mass="5780">HAVTRAPRASSPAQGAAGRGCQRQQARMRAVPVRRASPFCAARQHQSVHQDFL</sequence>
<dbReference type="AlphaFoldDB" id="A0A392T6R4"/>
<proteinExistence type="predicted"/>
<accession>A0A392T6R4</accession>
<feature type="non-terminal residue" evidence="2">
    <location>
        <position position="1"/>
    </location>
</feature>
<evidence type="ECO:0000313" key="2">
    <source>
        <dbReference type="EMBL" id="MCI56791.1"/>
    </source>
</evidence>
<dbReference type="EMBL" id="LXQA010518404">
    <property type="protein sequence ID" value="MCI56791.1"/>
    <property type="molecule type" value="Genomic_DNA"/>
</dbReference>
<keyword evidence="3" id="KW-1185">Reference proteome</keyword>